<dbReference type="Proteomes" id="UP000724584">
    <property type="component" value="Unassembled WGS sequence"/>
</dbReference>
<sequence length="637" mass="67390">MCLATRDGRGSDGRGIPGGNTVPILHALRRGIHLLHSRRALTPALVVYKAWRGRPRSSTRTVSRRRKMAPILGQTTTKAVVRYCRTYGKKLNLPSAGLRAGSCPYTLHEIYSVSRICKGGRGWVYGRWAGCGSGLGSSNPTTRSKPGLDKATMQSRAGKTQNAAADWSAWASVPWSPVYRPGAGTETGVNAGTNSGATPGSSTTTNPPIGWLKSGIPYLPADDNNNTTTLHTLDVWIPATSTTTSTPPPASSLPPHNPHNPPNNHYLIYIHGGAWRDPTITSTSFTPTATNLLLRAQAAASTPTPTPTSPGTEPGTATRYDGDSNGDGDGDGSGGGFAGLISLNYRLSPHPAHPPLNAGDAVARGVRHPGHVADVRAGLAFLGRLGILTGDLTDGDDEVEVERGEGEVEGGKGGAGGEKGDGAVMVPARWGLSGDDTSAWDKPAALVGFNGLYDLAGFIAAPPERYAHLRDGYREFVEGAFGADEGTWRDVCPATVEGNWVGEWIGDGAGDEAKAKKTVVLVQSREDTLVPWEQLEAMRARLEREGRVDVKVMEASGNHDDIWREGGRLAEVLWNVLGNASAGWPPHYRSASFSGDDHYAAAKPLLVTCTTPFRVSIPPIKDGVKKTDMMASVRGNV</sequence>
<name>A0ACB7NWG7_9PEZI</name>
<accession>A0ACB7NWG7</accession>
<comment type="caution">
    <text evidence="1">The sequence shown here is derived from an EMBL/GenBank/DDBJ whole genome shotgun (WGS) entry which is preliminary data.</text>
</comment>
<protein>
    <submittedName>
        <fullName evidence="1">Uncharacterized protein</fullName>
    </submittedName>
</protein>
<evidence type="ECO:0000313" key="2">
    <source>
        <dbReference type="Proteomes" id="UP000724584"/>
    </source>
</evidence>
<organism evidence="1 2">
    <name type="scientific">Chaetomium tenue</name>
    <dbReference type="NCBI Taxonomy" id="1854479"/>
    <lineage>
        <taxon>Eukaryota</taxon>
        <taxon>Fungi</taxon>
        <taxon>Dikarya</taxon>
        <taxon>Ascomycota</taxon>
        <taxon>Pezizomycotina</taxon>
        <taxon>Sordariomycetes</taxon>
        <taxon>Sordariomycetidae</taxon>
        <taxon>Sordariales</taxon>
        <taxon>Chaetomiaceae</taxon>
        <taxon>Chaetomium</taxon>
    </lineage>
</organism>
<dbReference type="EMBL" id="JAGIZQ010000006">
    <property type="protein sequence ID" value="KAH6622759.1"/>
    <property type="molecule type" value="Genomic_DNA"/>
</dbReference>
<evidence type="ECO:0000313" key="1">
    <source>
        <dbReference type="EMBL" id="KAH6622759.1"/>
    </source>
</evidence>
<keyword evidence="2" id="KW-1185">Reference proteome</keyword>
<proteinExistence type="predicted"/>
<reference evidence="1 2" key="1">
    <citation type="journal article" date="2021" name="Nat. Commun.">
        <title>Genetic determinants of endophytism in the Arabidopsis root mycobiome.</title>
        <authorList>
            <person name="Mesny F."/>
            <person name="Miyauchi S."/>
            <person name="Thiergart T."/>
            <person name="Pickel B."/>
            <person name="Atanasova L."/>
            <person name="Karlsson M."/>
            <person name="Huettel B."/>
            <person name="Barry K.W."/>
            <person name="Haridas S."/>
            <person name="Chen C."/>
            <person name="Bauer D."/>
            <person name="Andreopoulos W."/>
            <person name="Pangilinan J."/>
            <person name="LaButti K."/>
            <person name="Riley R."/>
            <person name="Lipzen A."/>
            <person name="Clum A."/>
            <person name="Drula E."/>
            <person name="Henrissat B."/>
            <person name="Kohler A."/>
            <person name="Grigoriev I.V."/>
            <person name="Martin F.M."/>
            <person name="Hacquard S."/>
        </authorList>
    </citation>
    <scope>NUCLEOTIDE SEQUENCE [LARGE SCALE GENOMIC DNA]</scope>
    <source>
        <strain evidence="1 2">MPI-SDFR-AT-0079</strain>
    </source>
</reference>
<gene>
    <name evidence="1" type="ORF">F5144DRAFT_595051</name>
</gene>